<dbReference type="Proteomes" id="UP000006180">
    <property type="component" value="Chromosome"/>
</dbReference>
<keyword evidence="2" id="KW-1133">Transmembrane helix</keyword>
<evidence type="ECO:0000313" key="4">
    <source>
        <dbReference type="Proteomes" id="UP000006180"/>
    </source>
</evidence>
<evidence type="ECO:0000256" key="1">
    <source>
        <dbReference type="SAM" id="MobiDB-lite"/>
    </source>
</evidence>
<dbReference type="HOGENOM" id="CLU_3011148_0_0_5"/>
<dbReference type="EMBL" id="CP003563">
    <property type="protein sequence ID" value="AFL49547.1"/>
    <property type="molecule type" value="Genomic_DNA"/>
</dbReference>
<feature type="region of interest" description="Disordered" evidence="1">
    <location>
        <begin position="1"/>
        <end position="25"/>
    </location>
</feature>
<sequence>MAHVVRHSRKPFHPRAEHLARGEAPPPRVSTILCLILGGMTLLVLIGKALTYLFAAT</sequence>
<dbReference type="STRING" id="1185652.USDA257_c09550"/>
<evidence type="ECO:0000256" key="2">
    <source>
        <dbReference type="SAM" id="Phobius"/>
    </source>
</evidence>
<organism evidence="3 4">
    <name type="scientific">Sinorhizobium fredii (strain USDA 257)</name>
    <dbReference type="NCBI Taxonomy" id="1185652"/>
    <lineage>
        <taxon>Bacteria</taxon>
        <taxon>Pseudomonadati</taxon>
        <taxon>Pseudomonadota</taxon>
        <taxon>Alphaproteobacteria</taxon>
        <taxon>Hyphomicrobiales</taxon>
        <taxon>Rhizobiaceae</taxon>
        <taxon>Sinorhizobium/Ensifer group</taxon>
        <taxon>Sinorhizobium</taxon>
    </lineage>
</organism>
<evidence type="ECO:0008006" key="5">
    <source>
        <dbReference type="Google" id="ProtNLM"/>
    </source>
</evidence>
<feature type="transmembrane region" description="Helical" evidence="2">
    <location>
        <begin position="31"/>
        <end position="55"/>
    </location>
</feature>
<keyword evidence="2" id="KW-0472">Membrane</keyword>
<gene>
    <name evidence="3" type="ORF">USDA257_c09550</name>
</gene>
<keyword evidence="2" id="KW-0812">Transmembrane</keyword>
<name>I3X0Z1_SINF2</name>
<dbReference type="RefSeq" id="WP_014761731.1">
    <property type="nucleotide sequence ID" value="NC_018000.1"/>
</dbReference>
<dbReference type="KEGG" id="sfd:USDA257_c09550"/>
<evidence type="ECO:0000313" key="3">
    <source>
        <dbReference type="EMBL" id="AFL49547.1"/>
    </source>
</evidence>
<reference evidence="3 4" key="1">
    <citation type="journal article" date="2012" name="J. Bacteriol.">
        <title>Complete genome sequence of the broad-host-range strain Sinorhizobium fredii USDA257.</title>
        <authorList>
            <person name="Schuldes J."/>
            <person name="Rodriguez Orbegoso M."/>
            <person name="Schmeisser C."/>
            <person name="Krishnan H.B."/>
            <person name="Daniel R."/>
            <person name="Streit W.R."/>
        </authorList>
    </citation>
    <scope>NUCLEOTIDE SEQUENCE [LARGE SCALE GENOMIC DNA]</scope>
    <source>
        <strain evidence="3 4">USDA 257</strain>
    </source>
</reference>
<protein>
    <recommendedName>
        <fullName evidence="5">Transmembrane protein</fullName>
    </recommendedName>
</protein>
<dbReference type="AlphaFoldDB" id="I3X0Z1"/>
<feature type="compositionally biased region" description="Basic residues" evidence="1">
    <location>
        <begin position="1"/>
        <end position="13"/>
    </location>
</feature>
<proteinExistence type="predicted"/>
<accession>I3X0Z1</accession>
<dbReference type="PATRIC" id="fig|1185652.3.peg.992"/>